<feature type="compositionally biased region" description="Acidic residues" evidence="1">
    <location>
        <begin position="173"/>
        <end position="188"/>
    </location>
</feature>
<feature type="compositionally biased region" description="Basic and acidic residues" evidence="1">
    <location>
        <begin position="434"/>
        <end position="550"/>
    </location>
</feature>
<feature type="region of interest" description="Disordered" evidence="1">
    <location>
        <begin position="47"/>
        <end position="580"/>
    </location>
</feature>
<evidence type="ECO:0000256" key="2">
    <source>
        <dbReference type="SAM" id="SignalP"/>
    </source>
</evidence>
<feature type="chain" id="PRO_5035787649" evidence="2">
    <location>
        <begin position="27"/>
        <end position="652"/>
    </location>
</feature>
<proteinExistence type="predicted"/>
<evidence type="ECO:0000313" key="3">
    <source>
        <dbReference type="EnsemblMetazoa" id="CJA12839.1"/>
    </source>
</evidence>
<feature type="compositionally biased region" description="Low complexity" evidence="1">
    <location>
        <begin position="365"/>
        <end position="379"/>
    </location>
</feature>
<feature type="compositionally biased region" description="Basic and acidic residues" evidence="1">
    <location>
        <begin position="189"/>
        <end position="225"/>
    </location>
</feature>
<feature type="compositionally biased region" description="Gly residues" evidence="1">
    <location>
        <begin position="380"/>
        <end position="389"/>
    </location>
</feature>
<accession>A0A8R1DX03</accession>
<keyword evidence="4" id="KW-1185">Reference proteome</keyword>
<dbReference type="AlphaFoldDB" id="A0A8R1DX03"/>
<evidence type="ECO:0000256" key="1">
    <source>
        <dbReference type="SAM" id="MobiDB-lite"/>
    </source>
</evidence>
<feature type="compositionally biased region" description="Low complexity" evidence="1">
    <location>
        <begin position="338"/>
        <end position="347"/>
    </location>
</feature>
<feature type="compositionally biased region" description="Basic and acidic residues" evidence="1">
    <location>
        <begin position="99"/>
        <end position="112"/>
    </location>
</feature>
<feature type="compositionally biased region" description="Low complexity" evidence="1">
    <location>
        <begin position="597"/>
        <end position="613"/>
    </location>
</feature>
<reference evidence="4" key="1">
    <citation type="submission" date="2010-08" db="EMBL/GenBank/DDBJ databases">
        <authorList>
            <consortium name="Caenorhabditis japonica Sequencing Consortium"/>
            <person name="Wilson R.K."/>
        </authorList>
    </citation>
    <scope>NUCLEOTIDE SEQUENCE [LARGE SCALE GENOMIC DNA]</scope>
    <source>
        <strain evidence="4">DF5081</strain>
    </source>
</reference>
<feature type="signal peptide" evidence="2">
    <location>
        <begin position="1"/>
        <end position="26"/>
    </location>
</feature>
<feature type="compositionally biased region" description="Basic and acidic residues" evidence="1">
    <location>
        <begin position="241"/>
        <end position="256"/>
    </location>
</feature>
<feature type="compositionally biased region" description="Basic and acidic residues" evidence="1">
    <location>
        <begin position="63"/>
        <end position="88"/>
    </location>
</feature>
<reference evidence="3" key="2">
    <citation type="submission" date="2022-06" db="UniProtKB">
        <authorList>
            <consortium name="EnsemblMetazoa"/>
        </authorList>
    </citation>
    <scope>IDENTIFICATION</scope>
    <source>
        <strain evidence="3">DF5081</strain>
    </source>
</reference>
<feature type="compositionally biased region" description="Basic and acidic residues" evidence="1">
    <location>
        <begin position="130"/>
        <end position="160"/>
    </location>
</feature>
<organism evidence="3 4">
    <name type="scientific">Caenorhabditis japonica</name>
    <dbReference type="NCBI Taxonomy" id="281687"/>
    <lineage>
        <taxon>Eukaryota</taxon>
        <taxon>Metazoa</taxon>
        <taxon>Ecdysozoa</taxon>
        <taxon>Nematoda</taxon>
        <taxon>Chromadorea</taxon>
        <taxon>Rhabditida</taxon>
        <taxon>Rhabditina</taxon>
        <taxon>Rhabditomorpha</taxon>
        <taxon>Rhabditoidea</taxon>
        <taxon>Rhabditidae</taxon>
        <taxon>Peloderinae</taxon>
        <taxon>Caenorhabditis</taxon>
    </lineage>
</organism>
<feature type="compositionally biased region" description="Basic and acidic residues" evidence="1">
    <location>
        <begin position="300"/>
        <end position="337"/>
    </location>
</feature>
<evidence type="ECO:0000313" key="4">
    <source>
        <dbReference type="Proteomes" id="UP000005237"/>
    </source>
</evidence>
<keyword evidence="2" id="KW-0732">Signal</keyword>
<protein>
    <submittedName>
        <fullName evidence="3">Uncharacterized protein</fullName>
    </submittedName>
</protein>
<sequence>MRFQFPFLLLHVAVLLSLCLVQPLSSQFYHGDLEPRYSRKTPFRQQTEIPEPVFGIGHVPRRFGGDPESEKDKSGEDHYPFFEKRQEPGGRNSGAPGGRDSEESGDEFERPHLFRRGGGGFKRPTLPDPEEVKERFDVERERPEKSNNDGPEYDGHDNKKSQRFSKPKNRYDEDNEKEQETDQEEEDKNEARDEGRRKGEHQRKDEDREPENHRNWEEEPEDKKPSKVVGLNMQMVAGVYPKDKHGPEIEDVEKRGNKFFRGPGPDSRGPRFRPRDRDNERHRSRDKGSREEEGSGSSGELERRNHNPRNDDKRHEEPSEEQKQPGRRPERPERPNESEGGQQKQKQAPPPPTPQIPPFPPFPKFPGFGNYHPFQPHFGQFGGNGGFAGGPWHPSGGSAERPAAPREDASSGEDRRGADRRRVHQPDASTAPSDDTRARDGSAERRDPAARDSKEDARGREAEPRAEREPERGAERSAERGVERKVEQETERGAERKTEREPKRGAEREREAEPEHDRDEERGEEREPKREPEHYDQRPLHKSTESRDNQPETNINLPKPQLNMKSSEQSHADREFPTPGRFVANIRAKKSGDLEITTQPPTTPIPTTTTTTPPALTTAHIEMLKTFEGVVLPTESILPKMRTMIIQKIKVA</sequence>
<feature type="region of interest" description="Disordered" evidence="1">
    <location>
        <begin position="594"/>
        <end position="613"/>
    </location>
</feature>
<feature type="compositionally biased region" description="Basic and acidic residues" evidence="1">
    <location>
        <begin position="403"/>
        <end position="417"/>
    </location>
</feature>
<dbReference type="Proteomes" id="UP000005237">
    <property type="component" value="Unassembled WGS sequence"/>
</dbReference>
<name>A0A8R1DX03_CAEJA</name>
<feature type="compositionally biased region" description="Pro residues" evidence="1">
    <location>
        <begin position="348"/>
        <end position="364"/>
    </location>
</feature>
<feature type="compositionally biased region" description="Basic and acidic residues" evidence="1">
    <location>
        <begin position="273"/>
        <end position="293"/>
    </location>
</feature>
<dbReference type="EnsemblMetazoa" id="CJA12839.1">
    <property type="protein sequence ID" value="CJA12839.1"/>
    <property type="gene ID" value="WBGene00132043"/>
</dbReference>